<accession>A0A5N6L3L2</accession>
<feature type="compositionally biased region" description="Acidic residues" evidence="1">
    <location>
        <begin position="102"/>
        <end position="118"/>
    </location>
</feature>
<name>A0A5N6L3L2_9ROSI</name>
<dbReference type="OrthoDB" id="76224at2759"/>
<dbReference type="InterPro" id="IPR053263">
    <property type="entry name" value="Euk_RPA34_RNAP_subunit"/>
</dbReference>
<gene>
    <name evidence="2" type="ORF">FH972_026188</name>
</gene>
<feature type="compositionally biased region" description="Low complexity" evidence="1">
    <location>
        <begin position="14"/>
        <end position="36"/>
    </location>
</feature>
<evidence type="ECO:0000256" key="1">
    <source>
        <dbReference type="SAM" id="MobiDB-lite"/>
    </source>
</evidence>
<dbReference type="Gene3D" id="6.20.250.70">
    <property type="match status" value="1"/>
</dbReference>
<feature type="compositionally biased region" description="Polar residues" evidence="1">
    <location>
        <begin position="119"/>
        <end position="141"/>
    </location>
</feature>
<dbReference type="AlphaFoldDB" id="A0A5N6L3L2"/>
<dbReference type="Proteomes" id="UP000327013">
    <property type="component" value="Unassembled WGS sequence"/>
</dbReference>
<proteinExistence type="predicted"/>
<dbReference type="GO" id="GO:0006360">
    <property type="term" value="P:transcription by RNA polymerase I"/>
    <property type="evidence" value="ECO:0007669"/>
    <property type="project" value="InterPro"/>
</dbReference>
<dbReference type="EMBL" id="VIBQ01000082">
    <property type="protein sequence ID" value="KAB8659299.1"/>
    <property type="molecule type" value="Genomic_DNA"/>
</dbReference>
<keyword evidence="3" id="KW-1185">Reference proteome</keyword>
<organism evidence="2 3">
    <name type="scientific">Carpinus fangiana</name>
    <dbReference type="NCBI Taxonomy" id="176857"/>
    <lineage>
        <taxon>Eukaryota</taxon>
        <taxon>Viridiplantae</taxon>
        <taxon>Streptophyta</taxon>
        <taxon>Embryophyta</taxon>
        <taxon>Tracheophyta</taxon>
        <taxon>Spermatophyta</taxon>
        <taxon>Magnoliopsida</taxon>
        <taxon>eudicotyledons</taxon>
        <taxon>Gunneridae</taxon>
        <taxon>Pentapetalae</taxon>
        <taxon>rosids</taxon>
        <taxon>fabids</taxon>
        <taxon>Fagales</taxon>
        <taxon>Betulaceae</taxon>
        <taxon>Carpinus</taxon>
    </lineage>
</organism>
<dbReference type="Pfam" id="PF08208">
    <property type="entry name" value="RNA_polI_A34"/>
    <property type="match status" value="1"/>
</dbReference>
<feature type="compositionally biased region" description="Polar residues" evidence="1">
    <location>
        <begin position="1"/>
        <end position="12"/>
    </location>
</feature>
<feature type="region of interest" description="Disordered" evidence="1">
    <location>
        <begin position="1"/>
        <end position="149"/>
    </location>
</feature>
<evidence type="ECO:0000313" key="2">
    <source>
        <dbReference type="EMBL" id="KAB8659299.1"/>
    </source>
</evidence>
<feature type="compositionally biased region" description="Acidic residues" evidence="1">
    <location>
        <begin position="69"/>
        <end position="83"/>
    </location>
</feature>
<feature type="region of interest" description="Disordered" evidence="1">
    <location>
        <begin position="305"/>
        <end position="355"/>
    </location>
</feature>
<reference evidence="2 3" key="1">
    <citation type="submission" date="2019-06" db="EMBL/GenBank/DDBJ databases">
        <title>A chromosomal-level reference genome of Carpinus fangiana (Coryloideae, Betulaceae).</title>
        <authorList>
            <person name="Yang X."/>
            <person name="Wang Z."/>
            <person name="Zhang L."/>
            <person name="Hao G."/>
            <person name="Liu J."/>
            <person name="Yang Y."/>
        </authorList>
    </citation>
    <scope>NUCLEOTIDE SEQUENCE [LARGE SCALE GENOMIC DNA]</scope>
    <source>
        <strain evidence="2">Cfa_2016G</strain>
        <tissue evidence="2">Leaf</tissue>
    </source>
</reference>
<sequence>MTRKASISQHSFKSAETVSESDSDSAASSTSLASSAAKRKLASRSADTPSKKVKFGAKNETRSLTASESESEESSEESDDSGVDLEAGVGGKVNKEGKEGDSSESSEESNDSDDDSDDVSASLQKPSSNVQEKSPTSTTAHNLPYAPPPGFTRVKATSLASEQASLFAPTSLNGKQIWHITAPASIPLAALHSITAEQLESGTSVLSHNGAQYKLVPRSAQRTSVLIPEKDGRYAQAQDGIVTQDFSLQHMVTIPEAALFPQDREVEDAPVVDVHAVQLAKEQPKGLRTRWWPTGFEDLSATEPATVGAAANKQKNHTFAGTDETPRKKSKKDKDAKLEKKRRRKSKDVDVAMGD</sequence>
<comment type="caution">
    <text evidence="2">The sequence shown here is derived from an EMBL/GenBank/DDBJ whole genome shotgun (WGS) entry which is preliminary data.</text>
</comment>
<feature type="compositionally biased region" description="Basic and acidic residues" evidence="1">
    <location>
        <begin position="324"/>
        <end position="338"/>
    </location>
</feature>
<evidence type="ECO:0000313" key="3">
    <source>
        <dbReference type="Proteomes" id="UP000327013"/>
    </source>
</evidence>
<dbReference type="PANTHER" id="PTHR28155">
    <property type="entry name" value="ACR243WP"/>
    <property type="match status" value="1"/>
</dbReference>
<dbReference type="InterPro" id="IPR013240">
    <property type="entry name" value="DNA-dir_RNA_pol1_su_RPA34"/>
</dbReference>
<dbReference type="PANTHER" id="PTHR28155:SF1">
    <property type="entry name" value="DNA-DIRECTED RNA POLYMERASE I SUBUNIT RPA34.5-DOMAIN-CONTAINING PROTEIN"/>
    <property type="match status" value="1"/>
</dbReference>
<protein>
    <submittedName>
        <fullName evidence="2">Uncharacterized protein</fullName>
    </submittedName>
</protein>